<dbReference type="GO" id="GO:0000225">
    <property type="term" value="F:N-acetylglucosaminylphosphatidylinositol deacetylase activity"/>
    <property type="evidence" value="ECO:0007669"/>
    <property type="project" value="TreeGrafter"/>
</dbReference>
<name>A0A955L2Q6_9BACT</name>
<dbReference type="Gene3D" id="3.40.50.10320">
    <property type="entry name" value="LmbE-like"/>
    <property type="match status" value="1"/>
</dbReference>
<dbReference type="EMBL" id="JAGQLG010000005">
    <property type="protein sequence ID" value="MCA9381799.1"/>
    <property type="molecule type" value="Genomic_DNA"/>
</dbReference>
<protein>
    <submittedName>
        <fullName evidence="1">PIG-L family deacetylase</fullName>
    </submittedName>
</protein>
<proteinExistence type="predicted"/>
<evidence type="ECO:0000313" key="2">
    <source>
        <dbReference type="Proteomes" id="UP000782843"/>
    </source>
</evidence>
<dbReference type="Proteomes" id="UP000782843">
    <property type="component" value="Unassembled WGS sequence"/>
</dbReference>
<gene>
    <name evidence="1" type="ORF">KC660_00130</name>
</gene>
<reference evidence="1" key="2">
    <citation type="journal article" date="2021" name="Microbiome">
        <title>Successional dynamics and alternative stable states in a saline activated sludge microbial community over 9 years.</title>
        <authorList>
            <person name="Wang Y."/>
            <person name="Ye J."/>
            <person name="Ju F."/>
            <person name="Liu L."/>
            <person name="Boyd J.A."/>
            <person name="Deng Y."/>
            <person name="Parks D.H."/>
            <person name="Jiang X."/>
            <person name="Yin X."/>
            <person name="Woodcroft B.J."/>
            <person name="Tyson G.W."/>
            <person name="Hugenholtz P."/>
            <person name="Polz M.F."/>
            <person name="Zhang T."/>
        </authorList>
    </citation>
    <scope>NUCLEOTIDE SEQUENCE</scope>
    <source>
        <strain evidence="1">HKST-UBA10</strain>
    </source>
</reference>
<dbReference type="PANTHER" id="PTHR12993">
    <property type="entry name" value="N-ACETYLGLUCOSAMINYL-PHOSPHATIDYLINOSITOL DE-N-ACETYLASE-RELATED"/>
    <property type="match status" value="1"/>
</dbReference>
<dbReference type="PANTHER" id="PTHR12993:SF11">
    <property type="entry name" value="N-ACETYLGLUCOSAMINYL-PHOSPHATIDYLINOSITOL DE-N-ACETYLASE"/>
    <property type="match status" value="1"/>
</dbReference>
<dbReference type="SUPFAM" id="SSF102588">
    <property type="entry name" value="LmbE-like"/>
    <property type="match status" value="1"/>
</dbReference>
<evidence type="ECO:0000313" key="1">
    <source>
        <dbReference type="EMBL" id="MCA9381799.1"/>
    </source>
</evidence>
<accession>A0A955L2Q6</accession>
<dbReference type="InterPro" id="IPR024078">
    <property type="entry name" value="LmbE-like_dom_sf"/>
</dbReference>
<organism evidence="1 2">
    <name type="scientific">Candidatus Dojkabacteria bacterium</name>
    <dbReference type="NCBI Taxonomy" id="2099670"/>
    <lineage>
        <taxon>Bacteria</taxon>
        <taxon>Candidatus Dojkabacteria</taxon>
    </lineage>
</organism>
<dbReference type="AlphaFoldDB" id="A0A955L2Q6"/>
<sequence>MNLSELKLENGKKALFVFPHPDDEQAFATGLCLNMLKHGMKIKSICITKGEKSTLRYGLSENANLGETRAEEYKNACAILKLDDSIIYDYQDGGVNMQADEMKQMLIQEIDSGQYDYISTFEPDGVYGHPDHIALSRIVTEIYKEKANFKLIYATVNGNFDPDQGSKDMADDYSKIKPIKPNLTLKLSPRQMRLKGKALSAHKSQTSPHFRLRNLPQIVKFLRNEYHYIVE</sequence>
<reference evidence="1" key="1">
    <citation type="submission" date="2020-04" db="EMBL/GenBank/DDBJ databases">
        <authorList>
            <person name="Zhang T."/>
        </authorList>
    </citation>
    <scope>NUCLEOTIDE SEQUENCE</scope>
    <source>
        <strain evidence="1">HKST-UBA10</strain>
    </source>
</reference>
<comment type="caution">
    <text evidence="1">The sequence shown here is derived from an EMBL/GenBank/DDBJ whole genome shotgun (WGS) entry which is preliminary data.</text>
</comment>
<dbReference type="InterPro" id="IPR003737">
    <property type="entry name" value="GlcNAc_PI_deacetylase-related"/>
</dbReference>
<dbReference type="Pfam" id="PF02585">
    <property type="entry name" value="PIG-L"/>
    <property type="match status" value="1"/>
</dbReference>